<dbReference type="Pfam" id="PF01061">
    <property type="entry name" value="ABC2_membrane"/>
    <property type="match status" value="1"/>
</dbReference>
<dbReference type="InterPro" id="IPR047817">
    <property type="entry name" value="ABC2_TM_bact-type"/>
</dbReference>
<dbReference type="InterPro" id="IPR013525">
    <property type="entry name" value="ABC2_TM"/>
</dbReference>
<organism evidence="7 8">
    <name type="scientific">Futiania mangrovi</name>
    <dbReference type="NCBI Taxonomy" id="2959716"/>
    <lineage>
        <taxon>Bacteria</taxon>
        <taxon>Pseudomonadati</taxon>
        <taxon>Pseudomonadota</taxon>
        <taxon>Alphaproteobacteria</taxon>
        <taxon>Futianiales</taxon>
        <taxon>Futianiaceae</taxon>
        <taxon>Futiania</taxon>
    </lineage>
</organism>
<reference evidence="7" key="1">
    <citation type="submission" date="2022-06" db="EMBL/GenBank/DDBJ databases">
        <title>Isolation and Genomics of Futiania mangrovii gen. nov., sp. nov., a Rare and Metabolically-versatile member in the Class Alphaproteobacteria.</title>
        <authorList>
            <person name="Liu L."/>
            <person name="Huang W.-C."/>
            <person name="Pan J."/>
            <person name="Li J."/>
            <person name="Huang Y."/>
            <person name="Du H."/>
            <person name="Liu Y."/>
            <person name="Li M."/>
        </authorList>
    </citation>
    <scope>NUCLEOTIDE SEQUENCE</scope>
    <source>
        <strain evidence="7">FT118</strain>
    </source>
</reference>
<feature type="transmembrane region" description="Helical" evidence="5">
    <location>
        <begin position="154"/>
        <end position="176"/>
    </location>
</feature>
<protein>
    <recommendedName>
        <fullName evidence="5">Transport permease protein</fullName>
    </recommendedName>
</protein>
<keyword evidence="2 5" id="KW-0812">Transmembrane</keyword>
<dbReference type="EMBL" id="JAMZFT010000002">
    <property type="protein sequence ID" value="MCP1336464.1"/>
    <property type="molecule type" value="Genomic_DNA"/>
</dbReference>
<keyword evidence="5" id="KW-1003">Cell membrane</keyword>
<keyword evidence="5" id="KW-0813">Transport</keyword>
<comment type="caution">
    <text evidence="7">The sequence shown here is derived from an EMBL/GenBank/DDBJ whole genome shotgun (WGS) entry which is preliminary data.</text>
</comment>
<feature type="transmembrane region" description="Helical" evidence="5">
    <location>
        <begin position="240"/>
        <end position="262"/>
    </location>
</feature>
<dbReference type="RefSeq" id="WP_269332423.1">
    <property type="nucleotide sequence ID" value="NZ_JAMZFT010000002.1"/>
</dbReference>
<evidence type="ECO:0000256" key="5">
    <source>
        <dbReference type="RuleBase" id="RU361157"/>
    </source>
</evidence>
<feature type="transmembrane region" description="Helical" evidence="5">
    <location>
        <begin position="185"/>
        <end position="203"/>
    </location>
</feature>
<comment type="caution">
    <text evidence="5">Lacks conserved residue(s) required for the propagation of feature annotation.</text>
</comment>
<evidence type="ECO:0000256" key="3">
    <source>
        <dbReference type="ARBA" id="ARBA00022989"/>
    </source>
</evidence>
<sequence>MTGSPLLPQSGPAASARRIGAMVARYWYLLRGSGPRMLELVYWPTVMMLLWGFVQSFMMTQSGFFAQAAGVLIAGVMLWDVVFRGQLGVSLSFFEELWSRNVGHLMVSPLRSGEWIASLLVMSLLRTALGLVPASFLAIWFFDFSIYGLGPVLALFFANLIAFGWAVGLFVSGLVLRYGQGAESLAWALIFAVAPFAAVYYPVASLPAWLQPVAAMLPPAHVFEGMRAVLIDGVVRWDHLTYAAGLNLLYLAIGGLGFMAFFRRAREHGMILQLGE</sequence>
<gene>
    <name evidence="7" type="ORF">NJQ99_08605</name>
</gene>
<comment type="similarity">
    <text evidence="5">Belongs to the ABC-2 integral membrane protein family.</text>
</comment>
<evidence type="ECO:0000313" key="7">
    <source>
        <dbReference type="EMBL" id="MCP1336464.1"/>
    </source>
</evidence>
<evidence type="ECO:0000259" key="6">
    <source>
        <dbReference type="PROSITE" id="PS51012"/>
    </source>
</evidence>
<dbReference type="GO" id="GO:0005886">
    <property type="term" value="C:plasma membrane"/>
    <property type="evidence" value="ECO:0007669"/>
    <property type="project" value="UniProtKB-SubCell"/>
</dbReference>
<dbReference type="GO" id="GO:0140359">
    <property type="term" value="F:ABC-type transporter activity"/>
    <property type="evidence" value="ECO:0007669"/>
    <property type="project" value="InterPro"/>
</dbReference>
<evidence type="ECO:0000256" key="1">
    <source>
        <dbReference type="ARBA" id="ARBA00004141"/>
    </source>
</evidence>
<dbReference type="PANTHER" id="PTHR43229">
    <property type="entry name" value="NODULATION PROTEIN J"/>
    <property type="match status" value="1"/>
</dbReference>
<comment type="subcellular location">
    <subcellularLocation>
        <location evidence="5">Cell inner membrane</location>
        <topology evidence="5">Multi-pass membrane protein</topology>
    </subcellularLocation>
    <subcellularLocation>
        <location evidence="1">Membrane</location>
        <topology evidence="1">Multi-pass membrane protein</topology>
    </subcellularLocation>
</comment>
<accession>A0A9J6PF61</accession>
<keyword evidence="3 5" id="KW-1133">Transmembrane helix</keyword>
<name>A0A9J6PF61_9PROT</name>
<dbReference type="AlphaFoldDB" id="A0A9J6PF61"/>
<dbReference type="PROSITE" id="PS51012">
    <property type="entry name" value="ABC_TM2"/>
    <property type="match status" value="1"/>
</dbReference>
<dbReference type="PANTHER" id="PTHR43229:SF6">
    <property type="entry name" value="ABC-TYPE MULTIDRUG TRANSPORT SYSTEM, PERMEASE COMPONENT"/>
    <property type="match status" value="1"/>
</dbReference>
<dbReference type="InterPro" id="IPR051784">
    <property type="entry name" value="Nod_factor_ABC_transporter"/>
</dbReference>
<feature type="transmembrane region" description="Helical" evidence="5">
    <location>
        <begin position="115"/>
        <end position="142"/>
    </location>
</feature>
<dbReference type="Proteomes" id="UP001055804">
    <property type="component" value="Unassembled WGS sequence"/>
</dbReference>
<evidence type="ECO:0000256" key="2">
    <source>
        <dbReference type="ARBA" id="ARBA00022692"/>
    </source>
</evidence>
<evidence type="ECO:0000256" key="4">
    <source>
        <dbReference type="ARBA" id="ARBA00023136"/>
    </source>
</evidence>
<keyword evidence="4 5" id="KW-0472">Membrane</keyword>
<feature type="domain" description="ABC transmembrane type-2" evidence="6">
    <location>
        <begin position="35"/>
        <end position="261"/>
    </location>
</feature>
<evidence type="ECO:0000313" key="8">
    <source>
        <dbReference type="Proteomes" id="UP001055804"/>
    </source>
</evidence>
<feature type="transmembrane region" description="Helical" evidence="5">
    <location>
        <begin position="64"/>
        <end position="83"/>
    </location>
</feature>
<proteinExistence type="inferred from homology"/>
<keyword evidence="8" id="KW-1185">Reference proteome</keyword>